<keyword evidence="2" id="KW-1185">Reference proteome</keyword>
<dbReference type="EMBL" id="JAAFYZ010000078">
    <property type="protein sequence ID" value="MBS2549661.1"/>
    <property type="molecule type" value="Genomic_DNA"/>
</dbReference>
<protein>
    <submittedName>
        <fullName evidence="1">Uncharacterized protein</fullName>
    </submittedName>
</protein>
<name>A0ABS5KUC0_9ACTN</name>
<proteinExistence type="predicted"/>
<dbReference type="RefSeq" id="WP_212011218.1">
    <property type="nucleotide sequence ID" value="NZ_JAAFYZ010000078.1"/>
</dbReference>
<evidence type="ECO:0000313" key="2">
    <source>
        <dbReference type="Proteomes" id="UP000730482"/>
    </source>
</evidence>
<organism evidence="1 2">
    <name type="scientific">Catenulispora pinistramenti</name>
    <dbReference type="NCBI Taxonomy" id="2705254"/>
    <lineage>
        <taxon>Bacteria</taxon>
        <taxon>Bacillati</taxon>
        <taxon>Actinomycetota</taxon>
        <taxon>Actinomycetes</taxon>
        <taxon>Catenulisporales</taxon>
        <taxon>Catenulisporaceae</taxon>
        <taxon>Catenulispora</taxon>
    </lineage>
</organism>
<dbReference type="Proteomes" id="UP000730482">
    <property type="component" value="Unassembled WGS sequence"/>
</dbReference>
<gene>
    <name evidence="1" type="ORF">KGQ19_22615</name>
</gene>
<evidence type="ECO:0000313" key="1">
    <source>
        <dbReference type="EMBL" id="MBS2549661.1"/>
    </source>
</evidence>
<accession>A0ABS5KUC0</accession>
<sequence>MNGEIWFEIDPGGRFALDDYGRRFLAGLRRSALTWGPLGVIAFDSWALALAGPSVLAVLTVPEADPFGLQLRLAGGEFGGYWGDDCSIWDDYAPDAPGYIYVQDPEASPEEMAGRAADWIATQLSRPLLLEEHRSSALGLRHRTWVFDDTGERSPCCRSCRKPHFPGGSPRRGQTLVAHVRDVAPSAAW</sequence>
<comment type="caution">
    <text evidence="1">The sequence shown here is derived from an EMBL/GenBank/DDBJ whole genome shotgun (WGS) entry which is preliminary data.</text>
</comment>
<reference evidence="1 2" key="1">
    <citation type="submission" date="2020-02" db="EMBL/GenBank/DDBJ databases">
        <title>Acidophilic actinobacteria isolated from forest soil.</title>
        <authorList>
            <person name="Golinska P."/>
        </authorList>
    </citation>
    <scope>NUCLEOTIDE SEQUENCE [LARGE SCALE GENOMIC DNA]</scope>
    <source>
        <strain evidence="1 2">NL8</strain>
    </source>
</reference>